<protein>
    <submittedName>
        <fullName evidence="2">Uncharacterized protein</fullName>
    </submittedName>
</protein>
<dbReference type="EMBL" id="CM000760">
    <property type="protein sequence ID" value="OQU92271.1"/>
    <property type="molecule type" value="Genomic_DNA"/>
</dbReference>
<evidence type="ECO:0000313" key="2">
    <source>
        <dbReference type="EMBL" id="OQU92271.1"/>
    </source>
</evidence>
<name>A0A1Z5S8M6_SORBI</name>
<dbReference type="Gramene" id="OQU92271">
    <property type="protein sequence ID" value="OQU92271"/>
    <property type="gene ID" value="SORBI_3001G320101"/>
</dbReference>
<sequence length="121" mass="13337">MGDGEMYLAPLPDNLRLHATTPSISTPPIQFLSRCSVAMRLARAQPMRQASMRLCSGRRQARARPGRGRRARGREPGGGKRARISDSSRQARGRVPVGSRRGLVPYLRDPGYLWGSGSFFS</sequence>
<evidence type="ECO:0000256" key="1">
    <source>
        <dbReference type="SAM" id="MobiDB-lite"/>
    </source>
</evidence>
<organism evidence="2 3">
    <name type="scientific">Sorghum bicolor</name>
    <name type="common">Sorghum</name>
    <name type="synonym">Sorghum vulgare</name>
    <dbReference type="NCBI Taxonomy" id="4558"/>
    <lineage>
        <taxon>Eukaryota</taxon>
        <taxon>Viridiplantae</taxon>
        <taxon>Streptophyta</taxon>
        <taxon>Embryophyta</taxon>
        <taxon>Tracheophyta</taxon>
        <taxon>Spermatophyta</taxon>
        <taxon>Magnoliopsida</taxon>
        <taxon>Liliopsida</taxon>
        <taxon>Poales</taxon>
        <taxon>Poaceae</taxon>
        <taxon>PACMAD clade</taxon>
        <taxon>Panicoideae</taxon>
        <taxon>Andropogonodae</taxon>
        <taxon>Andropogoneae</taxon>
        <taxon>Sorghinae</taxon>
        <taxon>Sorghum</taxon>
    </lineage>
</organism>
<accession>A0A1Z5S8M6</accession>
<gene>
    <name evidence="2" type="ORF">SORBI_3001G320101</name>
</gene>
<reference evidence="2 3" key="1">
    <citation type="journal article" date="2009" name="Nature">
        <title>The Sorghum bicolor genome and the diversification of grasses.</title>
        <authorList>
            <person name="Paterson A.H."/>
            <person name="Bowers J.E."/>
            <person name="Bruggmann R."/>
            <person name="Dubchak I."/>
            <person name="Grimwood J."/>
            <person name="Gundlach H."/>
            <person name="Haberer G."/>
            <person name="Hellsten U."/>
            <person name="Mitros T."/>
            <person name="Poliakov A."/>
            <person name="Schmutz J."/>
            <person name="Spannagl M."/>
            <person name="Tang H."/>
            <person name="Wang X."/>
            <person name="Wicker T."/>
            <person name="Bharti A.K."/>
            <person name="Chapman J."/>
            <person name="Feltus F.A."/>
            <person name="Gowik U."/>
            <person name="Grigoriev I.V."/>
            <person name="Lyons E."/>
            <person name="Maher C.A."/>
            <person name="Martis M."/>
            <person name="Narechania A."/>
            <person name="Otillar R.P."/>
            <person name="Penning B.W."/>
            <person name="Salamov A.A."/>
            <person name="Wang Y."/>
            <person name="Zhang L."/>
            <person name="Carpita N.C."/>
            <person name="Freeling M."/>
            <person name="Gingle A.R."/>
            <person name="Hash C.T."/>
            <person name="Keller B."/>
            <person name="Klein P."/>
            <person name="Kresovich S."/>
            <person name="McCann M.C."/>
            <person name="Ming R."/>
            <person name="Peterson D.G."/>
            <person name="Mehboob-ur-Rahman"/>
            <person name="Ware D."/>
            <person name="Westhoff P."/>
            <person name="Mayer K.F."/>
            <person name="Messing J."/>
            <person name="Rokhsar D.S."/>
        </authorList>
    </citation>
    <scope>NUCLEOTIDE SEQUENCE [LARGE SCALE GENOMIC DNA]</scope>
    <source>
        <strain evidence="3">cv. BTx623</strain>
    </source>
</reference>
<feature type="compositionally biased region" description="Basic and acidic residues" evidence="1">
    <location>
        <begin position="73"/>
        <end position="86"/>
    </location>
</feature>
<dbReference type="Proteomes" id="UP000000768">
    <property type="component" value="Chromosome 1"/>
</dbReference>
<evidence type="ECO:0000313" key="3">
    <source>
        <dbReference type="Proteomes" id="UP000000768"/>
    </source>
</evidence>
<dbReference type="InParanoid" id="A0A1Z5S8M6"/>
<reference evidence="3" key="2">
    <citation type="journal article" date="2018" name="Plant J.">
        <title>The Sorghum bicolor reference genome: improved assembly, gene annotations, a transcriptome atlas, and signatures of genome organization.</title>
        <authorList>
            <person name="McCormick R.F."/>
            <person name="Truong S.K."/>
            <person name="Sreedasyam A."/>
            <person name="Jenkins J."/>
            <person name="Shu S."/>
            <person name="Sims D."/>
            <person name="Kennedy M."/>
            <person name="Amirebrahimi M."/>
            <person name="Weers B.D."/>
            <person name="McKinley B."/>
            <person name="Mattison A."/>
            <person name="Morishige D.T."/>
            <person name="Grimwood J."/>
            <person name="Schmutz J."/>
            <person name="Mullet J.E."/>
        </authorList>
    </citation>
    <scope>NUCLEOTIDE SEQUENCE [LARGE SCALE GENOMIC DNA]</scope>
    <source>
        <strain evidence="3">cv. BTx623</strain>
    </source>
</reference>
<keyword evidence="3" id="KW-1185">Reference proteome</keyword>
<proteinExistence type="predicted"/>
<feature type="region of interest" description="Disordered" evidence="1">
    <location>
        <begin position="48"/>
        <end position="102"/>
    </location>
</feature>
<feature type="compositionally biased region" description="Basic residues" evidence="1">
    <location>
        <begin position="59"/>
        <end position="72"/>
    </location>
</feature>
<dbReference type="AlphaFoldDB" id="A0A1Z5S8M6"/>